<keyword evidence="3 4" id="KW-0539">Nucleus</keyword>
<evidence type="ECO:0000313" key="7">
    <source>
        <dbReference type="EMBL" id="KAK1339763.1"/>
    </source>
</evidence>
<dbReference type="Gene3D" id="1.10.10.60">
    <property type="entry name" value="Homeodomain-like"/>
    <property type="match status" value="1"/>
</dbReference>
<keyword evidence="2 4" id="KW-0371">Homeobox</keyword>
<dbReference type="CDD" id="cd00086">
    <property type="entry name" value="homeodomain"/>
    <property type="match status" value="1"/>
</dbReference>
<sequence length="307" mass="34484">MQQLSNILNLSYKQIKTWFQNQRMKCKRWQKYNWPKNSHCVTQTSSATTEYVGLSSWRPGEPFGNLSMWSNPACSNLTWSHHSWNSPSWTHHSWSSKAWCPQDCNTQAQINQAWNNQFCSCGGASCSPRSGSSKILSVIWSHLGCNTANPSVMCRRRAPEDSFRKLERAAFGFVEIVPKRVTRWCQKIPFENPSHLTVALCTNLCASSSLRGLGALRLLPRGLLLGRQCKGSSHWPGQRPIYGRAQNAGLITEATKQAFFQAAHAAYSQQPPPWDWGTPVELRGLGAAILLKTLLLDLVQKPSRAGR</sequence>
<keyword evidence="1 4" id="KW-0238">DNA-binding</keyword>
<organism evidence="7 8">
    <name type="scientific">Cnephaeus nilssonii</name>
    <name type="common">Northern bat</name>
    <name type="synonym">Eptesicus nilssonii</name>
    <dbReference type="NCBI Taxonomy" id="3371016"/>
    <lineage>
        <taxon>Eukaryota</taxon>
        <taxon>Metazoa</taxon>
        <taxon>Chordata</taxon>
        <taxon>Craniata</taxon>
        <taxon>Vertebrata</taxon>
        <taxon>Euteleostomi</taxon>
        <taxon>Mammalia</taxon>
        <taxon>Eutheria</taxon>
        <taxon>Laurasiatheria</taxon>
        <taxon>Chiroptera</taxon>
        <taxon>Yangochiroptera</taxon>
        <taxon>Vespertilionidae</taxon>
        <taxon>Cnephaeus</taxon>
    </lineage>
</organism>
<reference evidence="7" key="1">
    <citation type="submission" date="2023-06" db="EMBL/GenBank/DDBJ databases">
        <title>Reference genome for the Northern bat (Eptesicus nilssonii), a most northern bat species.</title>
        <authorList>
            <person name="Laine V.N."/>
            <person name="Pulliainen A.T."/>
            <person name="Lilley T.M."/>
        </authorList>
    </citation>
    <scope>NUCLEOTIDE SEQUENCE</scope>
    <source>
        <strain evidence="7">BLF_Eptnil</strain>
        <tissue evidence="7">Kidney</tissue>
    </source>
</reference>
<dbReference type="GO" id="GO:0003677">
    <property type="term" value="F:DNA binding"/>
    <property type="evidence" value="ECO:0007669"/>
    <property type="project" value="UniProtKB-UniRule"/>
</dbReference>
<comment type="subcellular location">
    <subcellularLocation>
        <location evidence="4 5">Nucleus</location>
    </subcellularLocation>
</comment>
<dbReference type="SUPFAM" id="SSF46689">
    <property type="entry name" value="Homeodomain-like"/>
    <property type="match status" value="1"/>
</dbReference>
<dbReference type="InterPro" id="IPR017970">
    <property type="entry name" value="Homeobox_CS"/>
</dbReference>
<comment type="caution">
    <text evidence="7">The sequence shown here is derived from an EMBL/GenBank/DDBJ whole genome shotgun (WGS) entry which is preliminary data.</text>
</comment>
<name>A0AA40LPV8_CNENI</name>
<dbReference type="EMBL" id="JAULJE010000008">
    <property type="protein sequence ID" value="KAK1339763.1"/>
    <property type="molecule type" value="Genomic_DNA"/>
</dbReference>
<evidence type="ECO:0000259" key="6">
    <source>
        <dbReference type="PROSITE" id="PS50071"/>
    </source>
</evidence>
<dbReference type="Pfam" id="PF00046">
    <property type="entry name" value="Homeodomain"/>
    <property type="match status" value="1"/>
</dbReference>
<dbReference type="Proteomes" id="UP001177744">
    <property type="component" value="Unassembled WGS sequence"/>
</dbReference>
<evidence type="ECO:0000256" key="2">
    <source>
        <dbReference type="ARBA" id="ARBA00023155"/>
    </source>
</evidence>
<evidence type="ECO:0000256" key="3">
    <source>
        <dbReference type="ARBA" id="ARBA00023242"/>
    </source>
</evidence>
<dbReference type="GO" id="GO:0000981">
    <property type="term" value="F:DNA-binding transcription factor activity, RNA polymerase II-specific"/>
    <property type="evidence" value="ECO:0007669"/>
    <property type="project" value="InterPro"/>
</dbReference>
<keyword evidence="8" id="KW-1185">Reference proteome</keyword>
<feature type="DNA-binding region" description="Homeobox" evidence="4">
    <location>
        <begin position="3"/>
        <end position="30"/>
    </location>
</feature>
<dbReference type="PROSITE" id="PS50071">
    <property type="entry name" value="HOMEOBOX_2"/>
    <property type="match status" value="1"/>
</dbReference>
<gene>
    <name evidence="7" type="ORF">QTO34_018319</name>
</gene>
<protein>
    <recommendedName>
        <fullName evidence="6">Homeobox domain-containing protein</fullName>
    </recommendedName>
</protein>
<accession>A0AA40LPV8</accession>
<dbReference type="InterPro" id="IPR001356">
    <property type="entry name" value="HD"/>
</dbReference>
<evidence type="ECO:0000256" key="5">
    <source>
        <dbReference type="RuleBase" id="RU000682"/>
    </source>
</evidence>
<evidence type="ECO:0000256" key="1">
    <source>
        <dbReference type="ARBA" id="ARBA00023125"/>
    </source>
</evidence>
<evidence type="ECO:0000256" key="4">
    <source>
        <dbReference type="PROSITE-ProRule" id="PRU00108"/>
    </source>
</evidence>
<evidence type="ECO:0000313" key="8">
    <source>
        <dbReference type="Proteomes" id="UP001177744"/>
    </source>
</evidence>
<dbReference type="PROSITE" id="PS00027">
    <property type="entry name" value="HOMEOBOX_1"/>
    <property type="match status" value="1"/>
</dbReference>
<proteinExistence type="predicted"/>
<feature type="domain" description="Homeobox" evidence="6">
    <location>
        <begin position="1"/>
        <end position="29"/>
    </location>
</feature>
<dbReference type="InterPro" id="IPR009057">
    <property type="entry name" value="Homeodomain-like_sf"/>
</dbReference>
<dbReference type="AlphaFoldDB" id="A0AA40LPV8"/>
<dbReference type="GO" id="GO:0005634">
    <property type="term" value="C:nucleus"/>
    <property type="evidence" value="ECO:0007669"/>
    <property type="project" value="UniProtKB-SubCell"/>
</dbReference>